<sequence length="78" mass="8888">MSAPRLFTRLFARPGQRNFSTSMKRLDDDGGIPGGNLPFNIHNRYTFTLLFTAFFGSGFGLPFLVVRHQLLKKSRPQE</sequence>
<protein>
    <recommendedName>
        <fullName evidence="4">Cytochrome c oxidase subunit 7C, mitochondrial</fullName>
    </recommendedName>
    <alternativeName>
        <fullName evidence="11">Cytochrome c oxidase polypeptide VIIc</fullName>
    </alternativeName>
</protein>
<dbReference type="InterPro" id="IPR004202">
    <property type="entry name" value="COX7C/Cox8"/>
</dbReference>
<dbReference type="PANTHER" id="PTHR13313:SF0">
    <property type="entry name" value="CYTOCHROME C OXIDASE SUBUNIT 7C, MITOCHONDRIAL"/>
    <property type="match status" value="1"/>
</dbReference>
<name>A0A1W0WT22_HYPEX</name>
<keyword evidence="10 12" id="KW-0472">Membrane</keyword>
<comment type="subcellular location">
    <subcellularLocation>
        <location evidence="1">Mitochondrion inner membrane</location>
        <topology evidence="1">Single-pass membrane protein</topology>
    </subcellularLocation>
</comment>
<dbReference type="GO" id="GO:0045277">
    <property type="term" value="C:respiratory chain complex IV"/>
    <property type="evidence" value="ECO:0007669"/>
    <property type="project" value="InterPro"/>
</dbReference>
<dbReference type="OrthoDB" id="9974841at2759"/>
<dbReference type="EMBL" id="MTYJ01000050">
    <property type="protein sequence ID" value="OQV18342.1"/>
    <property type="molecule type" value="Genomic_DNA"/>
</dbReference>
<evidence type="ECO:0000256" key="9">
    <source>
        <dbReference type="ARBA" id="ARBA00023128"/>
    </source>
</evidence>
<comment type="similarity">
    <text evidence="3">Belongs to the cytochrome c oxidase VIIc family.</text>
</comment>
<evidence type="ECO:0000256" key="8">
    <source>
        <dbReference type="ARBA" id="ARBA00022989"/>
    </source>
</evidence>
<dbReference type="GO" id="GO:0005743">
    <property type="term" value="C:mitochondrial inner membrane"/>
    <property type="evidence" value="ECO:0007669"/>
    <property type="project" value="UniProtKB-SubCell"/>
</dbReference>
<dbReference type="Gene3D" id="4.10.49.10">
    <property type="entry name" value="Cytochrome c oxidase subunit VIIc"/>
    <property type="match status" value="1"/>
</dbReference>
<dbReference type="CDD" id="cd00929">
    <property type="entry name" value="Cyt_c_Oxidase_VIIc"/>
    <property type="match status" value="1"/>
</dbReference>
<dbReference type="AlphaFoldDB" id="A0A1W0WT22"/>
<feature type="transmembrane region" description="Helical" evidence="12">
    <location>
        <begin position="45"/>
        <end position="66"/>
    </location>
</feature>
<keyword evidence="6" id="KW-0999">Mitochondrion inner membrane</keyword>
<reference evidence="14" key="1">
    <citation type="submission" date="2017-01" db="EMBL/GenBank/DDBJ databases">
        <title>Comparative genomics of anhydrobiosis in the tardigrade Hypsibius dujardini.</title>
        <authorList>
            <person name="Yoshida Y."/>
            <person name="Koutsovoulos G."/>
            <person name="Laetsch D."/>
            <person name="Stevens L."/>
            <person name="Kumar S."/>
            <person name="Horikawa D."/>
            <person name="Ishino K."/>
            <person name="Komine S."/>
            <person name="Tomita M."/>
            <person name="Blaxter M."/>
            <person name="Arakawa K."/>
        </authorList>
    </citation>
    <scope>NUCLEOTIDE SEQUENCE [LARGE SCALE GENOMIC DNA]</scope>
    <source>
        <strain evidence="14">Z151</strain>
    </source>
</reference>
<dbReference type="Proteomes" id="UP000192578">
    <property type="component" value="Unassembled WGS sequence"/>
</dbReference>
<organism evidence="13 14">
    <name type="scientific">Hypsibius exemplaris</name>
    <name type="common">Freshwater tardigrade</name>
    <dbReference type="NCBI Taxonomy" id="2072580"/>
    <lineage>
        <taxon>Eukaryota</taxon>
        <taxon>Metazoa</taxon>
        <taxon>Ecdysozoa</taxon>
        <taxon>Tardigrada</taxon>
        <taxon>Eutardigrada</taxon>
        <taxon>Parachela</taxon>
        <taxon>Hypsibioidea</taxon>
        <taxon>Hypsibiidae</taxon>
        <taxon>Hypsibius</taxon>
    </lineage>
</organism>
<evidence type="ECO:0000313" key="13">
    <source>
        <dbReference type="EMBL" id="OQV18342.1"/>
    </source>
</evidence>
<keyword evidence="14" id="KW-1185">Reference proteome</keyword>
<evidence type="ECO:0000256" key="7">
    <source>
        <dbReference type="ARBA" id="ARBA00022946"/>
    </source>
</evidence>
<gene>
    <name evidence="13" type="ORF">BV898_07545</name>
</gene>
<evidence type="ECO:0000313" key="14">
    <source>
        <dbReference type="Proteomes" id="UP000192578"/>
    </source>
</evidence>
<evidence type="ECO:0000256" key="5">
    <source>
        <dbReference type="ARBA" id="ARBA00022692"/>
    </source>
</evidence>
<evidence type="ECO:0000256" key="11">
    <source>
        <dbReference type="ARBA" id="ARBA00031140"/>
    </source>
</evidence>
<evidence type="ECO:0000256" key="2">
    <source>
        <dbReference type="ARBA" id="ARBA00004673"/>
    </source>
</evidence>
<proteinExistence type="inferred from homology"/>
<dbReference type="SUPFAM" id="SSF81427">
    <property type="entry name" value="Mitochondrial cytochrome c oxidase subunit VIIc (aka VIIIa)"/>
    <property type="match status" value="1"/>
</dbReference>
<dbReference type="PANTHER" id="PTHR13313">
    <property type="entry name" value="CYTOCHROME C OXIDASE SUBUNIT VIIC"/>
    <property type="match status" value="1"/>
</dbReference>
<dbReference type="UniPathway" id="UPA00705"/>
<comment type="pathway">
    <text evidence="2">Energy metabolism; oxidative phosphorylation.</text>
</comment>
<keyword evidence="7" id="KW-0809">Transit peptide</keyword>
<keyword evidence="5 12" id="KW-0812">Transmembrane</keyword>
<comment type="caution">
    <text evidence="13">The sequence shown here is derived from an EMBL/GenBank/DDBJ whole genome shotgun (WGS) entry which is preliminary data.</text>
</comment>
<keyword evidence="8 12" id="KW-1133">Transmembrane helix</keyword>
<evidence type="ECO:0000256" key="3">
    <source>
        <dbReference type="ARBA" id="ARBA00010514"/>
    </source>
</evidence>
<evidence type="ECO:0000256" key="4">
    <source>
        <dbReference type="ARBA" id="ARBA00017004"/>
    </source>
</evidence>
<keyword evidence="9" id="KW-0496">Mitochondrion</keyword>
<evidence type="ECO:0000256" key="10">
    <source>
        <dbReference type="ARBA" id="ARBA00023136"/>
    </source>
</evidence>
<dbReference type="Pfam" id="PF02935">
    <property type="entry name" value="COX7C"/>
    <property type="match status" value="1"/>
</dbReference>
<evidence type="ECO:0000256" key="6">
    <source>
        <dbReference type="ARBA" id="ARBA00022792"/>
    </source>
</evidence>
<accession>A0A1W0WT22</accession>
<evidence type="ECO:0000256" key="12">
    <source>
        <dbReference type="SAM" id="Phobius"/>
    </source>
</evidence>
<dbReference type="InterPro" id="IPR036636">
    <property type="entry name" value="COX7C/Cox8_sf"/>
</dbReference>
<dbReference type="GO" id="GO:0006123">
    <property type="term" value="P:mitochondrial electron transport, cytochrome c to oxygen"/>
    <property type="evidence" value="ECO:0007669"/>
    <property type="project" value="InterPro"/>
</dbReference>
<evidence type="ECO:0000256" key="1">
    <source>
        <dbReference type="ARBA" id="ARBA00004434"/>
    </source>
</evidence>
<dbReference type="FunFam" id="4.10.49.10:FF:000001">
    <property type="entry name" value="Cytochrome c oxidase subunit 7C"/>
    <property type="match status" value="1"/>
</dbReference>